<keyword evidence="2" id="KW-1185">Reference proteome</keyword>
<evidence type="ECO:0000313" key="1">
    <source>
        <dbReference type="EMBL" id="PAF54747.1"/>
    </source>
</evidence>
<name>A0ABX4H4L2_9BACT</name>
<dbReference type="Proteomes" id="UP000217033">
    <property type="component" value="Unassembled WGS sequence"/>
</dbReference>
<dbReference type="EMBL" id="NQMN01000002">
    <property type="protein sequence ID" value="PAF54747.1"/>
    <property type="molecule type" value="Genomic_DNA"/>
</dbReference>
<organism evidence="1 2">
    <name type="scientific">Mycoplasmopsis agassizii</name>
    <dbReference type="NCBI Taxonomy" id="33922"/>
    <lineage>
        <taxon>Bacteria</taxon>
        <taxon>Bacillati</taxon>
        <taxon>Mycoplasmatota</taxon>
        <taxon>Mycoplasmoidales</taxon>
        <taxon>Metamycoplasmataceae</taxon>
        <taxon>Mycoplasmopsis</taxon>
    </lineage>
</organism>
<proteinExistence type="predicted"/>
<comment type="caution">
    <text evidence="1">The sequence shown here is derived from an EMBL/GenBank/DDBJ whole genome shotgun (WGS) entry which is preliminary data.</text>
</comment>
<sequence length="234" mass="27323">MNISVENVHPIIVFVGKNHYYFMALQSYKDKHKNIAYNLKKIILEGQGEGYQMSIKSIIDNDVIYKVEKNLLNKNVFSEQKTKVKLIKSIEIKQIFDDLSKRLLKTPPEIALAEITLNKYKNTETKIIYASNSVMELYKNAYVNHPEFSLSYLRDFEFMFSEKQVSKNFINHPTIQQSELVKELEDLKSMFVWNIQEIINSNLSVDLSKIKLYKFRHKLDLGALNENGNSLGMK</sequence>
<evidence type="ECO:0000313" key="2">
    <source>
        <dbReference type="Proteomes" id="UP000217033"/>
    </source>
</evidence>
<protein>
    <submittedName>
        <fullName evidence="1">Uncharacterized protein</fullName>
    </submittedName>
</protein>
<gene>
    <name evidence="1" type="ORF">CJF60_03350</name>
</gene>
<dbReference type="NCBIfam" id="NF045891">
    <property type="entry name" value="ICE_Mbov_0400"/>
    <property type="match status" value="1"/>
</dbReference>
<reference evidence="1" key="1">
    <citation type="submission" date="2017-08" db="EMBL/GenBank/DDBJ databases">
        <authorList>
            <person name="Alvarez-Ponce D."/>
            <person name="Weitzman C.L."/>
            <person name="Tillett R.L."/>
            <person name="Sandmeier F.C."/>
            <person name="Tracy C.R."/>
        </authorList>
    </citation>
    <scope>NUCLEOTIDE SEQUENCE [LARGE SCALE GENOMIC DNA]</scope>
    <source>
        <strain evidence="1">PS6</strain>
    </source>
</reference>
<accession>A0ABX4H4L2</accession>